<sequence length="296" mass="34129">MNYEKFRETLAEEVRRQAEGRLLVRLETVTKNNGVKADALELRERGSRFAPILYLDSFYEQYLRGVGVSHLASLVLDCYEEFSKNPPAAAEFIQIYEKASPSIFCKVINYEKNLGLLEEVPHEKWMDLAVVYYYQMEIPGAGNAAVLIRNSHLEQWGITESVLRERAWSNTVEKLRPVCRRLSEILAEDERFEEEQPEGMAAIYLLTNTRKYLGAICIHYPGMAEQIGESLKSDYYVLPSSIHECLILPAEGFSEAQLKTMVEEINETRLPPQEVLSNQVYYYDRNLRRLAVAREA</sequence>
<dbReference type="EMBL" id="DVOO01000024">
    <property type="protein sequence ID" value="HIV25754.1"/>
    <property type="molecule type" value="Genomic_DNA"/>
</dbReference>
<organism evidence="1 2">
    <name type="scientific">Candidatus Scatomonas pullistercoris</name>
    <dbReference type="NCBI Taxonomy" id="2840920"/>
    <lineage>
        <taxon>Bacteria</taxon>
        <taxon>Bacillati</taxon>
        <taxon>Bacillota</taxon>
        <taxon>Clostridia</taxon>
        <taxon>Lachnospirales</taxon>
        <taxon>Lachnospiraceae</taxon>
        <taxon>Lachnospiraceae incertae sedis</taxon>
        <taxon>Candidatus Scatomonas</taxon>
    </lineage>
</organism>
<protein>
    <submittedName>
        <fullName evidence="1">Uncharacterized protein</fullName>
    </submittedName>
</protein>
<accession>A0A9D1P3D1</accession>
<evidence type="ECO:0000313" key="2">
    <source>
        <dbReference type="Proteomes" id="UP000824169"/>
    </source>
</evidence>
<evidence type="ECO:0000313" key="1">
    <source>
        <dbReference type="EMBL" id="HIV25754.1"/>
    </source>
</evidence>
<reference evidence="1" key="2">
    <citation type="journal article" date="2021" name="PeerJ">
        <title>Extensive microbial diversity within the chicken gut microbiome revealed by metagenomics and culture.</title>
        <authorList>
            <person name="Gilroy R."/>
            <person name="Ravi A."/>
            <person name="Getino M."/>
            <person name="Pursley I."/>
            <person name="Horton D.L."/>
            <person name="Alikhan N.F."/>
            <person name="Baker D."/>
            <person name="Gharbi K."/>
            <person name="Hall N."/>
            <person name="Watson M."/>
            <person name="Adriaenssens E.M."/>
            <person name="Foster-Nyarko E."/>
            <person name="Jarju S."/>
            <person name="Secka A."/>
            <person name="Antonio M."/>
            <person name="Oren A."/>
            <person name="Chaudhuri R.R."/>
            <person name="La Ragione R."/>
            <person name="Hildebrand F."/>
            <person name="Pallen M.J."/>
        </authorList>
    </citation>
    <scope>NUCLEOTIDE SEQUENCE</scope>
    <source>
        <strain evidence="1">CHK188-20938</strain>
    </source>
</reference>
<dbReference type="AlphaFoldDB" id="A0A9D1P3D1"/>
<name>A0A9D1P3D1_9FIRM</name>
<dbReference type="Proteomes" id="UP000824169">
    <property type="component" value="Unassembled WGS sequence"/>
</dbReference>
<dbReference type="Pfam" id="PF18941">
    <property type="entry name" value="DUF5688"/>
    <property type="match status" value="1"/>
</dbReference>
<reference evidence="1" key="1">
    <citation type="submission" date="2020-10" db="EMBL/GenBank/DDBJ databases">
        <authorList>
            <person name="Gilroy R."/>
        </authorList>
    </citation>
    <scope>NUCLEOTIDE SEQUENCE</scope>
    <source>
        <strain evidence="1">CHK188-20938</strain>
    </source>
</reference>
<gene>
    <name evidence="1" type="ORF">IAB71_08280</name>
</gene>
<comment type="caution">
    <text evidence="1">The sequence shown here is derived from an EMBL/GenBank/DDBJ whole genome shotgun (WGS) entry which is preliminary data.</text>
</comment>
<proteinExistence type="predicted"/>
<dbReference type="InterPro" id="IPR043743">
    <property type="entry name" value="DUF5688"/>
</dbReference>